<dbReference type="Proteomes" id="UP000663852">
    <property type="component" value="Unassembled WGS sequence"/>
</dbReference>
<dbReference type="Pfam" id="PF10021">
    <property type="entry name" value="PARG_cat_microb"/>
    <property type="match status" value="1"/>
</dbReference>
<evidence type="ECO:0000313" key="6">
    <source>
        <dbReference type="EMBL" id="CAF1314611.1"/>
    </source>
</evidence>
<dbReference type="PROSITE" id="PS50089">
    <property type="entry name" value="ZF_RING_2"/>
    <property type="match status" value="1"/>
</dbReference>
<keyword evidence="1 3" id="KW-0479">Metal-binding</keyword>
<feature type="domain" description="RING-type" evidence="5">
    <location>
        <begin position="9"/>
        <end position="53"/>
    </location>
</feature>
<dbReference type="SUPFAM" id="SSF57850">
    <property type="entry name" value="RING/U-box"/>
    <property type="match status" value="1"/>
</dbReference>
<evidence type="ECO:0000256" key="1">
    <source>
        <dbReference type="ARBA" id="ARBA00022771"/>
    </source>
</evidence>
<feature type="region of interest" description="Disordered" evidence="4">
    <location>
        <begin position="62"/>
        <end position="129"/>
    </location>
</feature>
<keyword evidence="1 3" id="KW-0863">Zinc-finger</keyword>
<dbReference type="PANTHER" id="PTHR35596">
    <property type="entry name" value="DUF2263 DOMAIN-CONTAINING PROTEIN"/>
    <property type="match status" value="1"/>
</dbReference>
<dbReference type="InterPro" id="IPR019261">
    <property type="entry name" value="PARG_cat_microbial"/>
</dbReference>
<name>A0A815ENW1_ADIRI</name>
<evidence type="ECO:0000256" key="2">
    <source>
        <dbReference type="ARBA" id="ARBA00022833"/>
    </source>
</evidence>
<reference evidence="6" key="1">
    <citation type="submission" date="2021-02" db="EMBL/GenBank/DDBJ databases">
        <authorList>
            <person name="Nowell W R."/>
        </authorList>
    </citation>
    <scope>NUCLEOTIDE SEQUENCE</scope>
</reference>
<evidence type="ECO:0000313" key="7">
    <source>
        <dbReference type="Proteomes" id="UP000663852"/>
    </source>
</evidence>
<evidence type="ECO:0000256" key="4">
    <source>
        <dbReference type="SAM" id="MobiDB-lite"/>
    </source>
</evidence>
<dbReference type="SMART" id="SM00184">
    <property type="entry name" value="RING"/>
    <property type="match status" value="1"/>
</dbReference>
<dbReference type="InterPro" id="IPR013083">
    <property type="entry name" value="Znf_RING/FYVE/PHD"/>
</dbReference>
<comment type="caution">
    <text evidence="6">The sequence shown here is derived from an EMBL/GenBank/DDBJ whole genome shotgun (WGS) entry which is preliminary data.</text>
</comment>
<evidence type="ECO:0000256" key="3">
    <source>
        <dbReference type="PROSITE-ProRule" id="PRU00175"/>
    </source>
</evidence>
<dbReference type="OrthoDB" id="9977239at2759"/>
<protein>
    <recommendedName>
        <fullName evidence="5">RING-type domain-containing protein</fullName>
    </recommendedName>
</protein>
<keyword evidence="2" id="KW-0862">Zinc</keyword>
<feature type="compositionally biased region" description="Basic and acidic residues" evidence="4">
    <location>
        <begin position="101"/>
        <end position="118"/>
    </location>
</feature>
<dbReference type="Gene3D" id="3.40.220.10">
    <property type="entry name" value="Leucine Aminopeptidase, subunit E, domain 1"/>
    <property type="match status" value="1"/>
</dbReference>
<dbReference type="EMBL" id="CAJNOJ010000229">
    <property type="protein sequence ID" value="CAF1314611.1"/>
    <property type="molecule type" value="Genomic_DNA"/>
</dbReference>
<organism evidence="6 7">
    <name type="scientific">Adineta ricciae</name>
    <name type="common">Rotifer</name>
    <dbReference type="NCBI Taxonomy" id="249248"/>
    <lineage>
        <taxon>Eukaryota</taxon>
        <taxon>Metazoa</taxon>
        <taxon>Spiralia</taxon>
        <taxon>Gnathifera</taxon>
        <taxon>Rotifera</taxon>
        <taxon>Eurotatoria</taxon>
        <taxon>Bdelloidea</taxon>
        <taxon>Adinetida</taxon>
        <taxon>Adinetidae</taxon>
        <taxon>Adineta</taxon>
    </lineage>
</organism>
<dbReference type="InterPro" id="IPR043472">
    <property type="entry name" value="Macro_dom-like"/>
</dbReference>
<accession>A0A815ENW1</accession>
<gene>
    <name evidence="6" type="ORF">EDS130_LOCUS31333</name>
</gene>
<evidence type="ECO:0000259" key="5">
    <source>
        <dbReference type="PROSITE" id="PS50089"/>
    </source>
</evidence>
<dbReference type="GO" id="GO:0008270">
    <property type="term" value="F:zinc ion binding"/>
    <property type="evidence" value="ECO:0007669"/>
    <property type="project" value="UniProtKB-KW"/>
</dbReference>
<sequence>MSSRAPKQCSICRSPLNTGELDEITTSCGHTFHRKCAQKRLDRYNKTDCQVCRRECALGDALSKQNTTPPKSGRRRKSSVSSAHSHHADNRESSHSPTTSDKNKEHDELTEDNHDRRPLSSPRMQGNDTVYVVNLPPDIKDDFDLTNAVRTHVENSLQISIRDIKCYGKLGVGVIRVPDRQTKNRLVQSIQEITLNVGGKSNTIQFVDTLELISFVVLEINKDLSYPSAKEINVRWKDLYGGERPRSCEQFDRYFPNIYRLVTTSLDEILQIMHNSDFSVKKQNGRVYFCANCSFLTDLPTSTFEDEIRSSICTAIEQKHISRSSLYVQLNKRDDIACIIVSDMARRWITHNSVYIDGKKIWKRDHLTDDSHKFDKHSKKVDNNEFDARRWYEKEMIRYKPDVKQFLCDLHHPIFHHKWDQYLWLEQFQRVKSNNDKDEHTRQLLRMTVMLDTIGTLCRRNYMIHNHEVMLKRDDEMKSIIYDHQSKLSFGGKIPITDTKYKSTVVEVVKSDGVEVYERLVKSGRHPLLLQMTHWKHPGSEYERNDGREEEYLFRQSDYFCSLNDDLDHQQSNRITSYQCSSKCELEKLSNKDGIRRISDFGAIYTSGVNIFRRGEETGYAYMEKPLENVCILTMTGYENPTLEKKMLSPKYAIATRKKMENLFSLAYHHKHDSIVLSTFACEVNNNPVDHIVQLFSSVIEQYAGFFKSITFAIPNSPVLYETFEKLDGTVNATKLIRKSNTNFGPYRIISEDVRVNDVNICDLPPCQFGGRCHERNNQVHTEHFSHPPLCPKACLNGKCDETKDLVHLYSFIHRIRCQYGGECRQIDDEKHCQSYDHPSYCSKESFCENMEPIHLREYRHLPLCQYSHNCMEIKKKNQHHMKSFRHCPLICPRKNNCVDFHDRKHMSELQHPFSRPCPFTPYNCRLHNEFIQGSESNKPSQIAQTHCLDYSHVCRFGRHCRDQTSLHLQNLIHVARVLCSDGDECTKLNEEEHLNLFTHKNILDIRLVCRHSNQCHDRHKLEHVKKFRHQLTSDESGVVQYVGLNKTIDFVHNHDEAVERVNEYVESEGWETLPLGTIPDDILKYIHHVQPVHRCNPVIFESIILHGHVMSRSYMENLKIPKFVANSVLQHSRVRRIPNLSTAEDKARAYVIALVKDEFEKNGFPPKDTTTPAAASIATAFPTVTTLASEITMSENRVLALLGKNDTDVLKRVAIEIAQASIKLHSNPLGIGYKVDMELGTDRTIFSVLGPHLGHYYGDIVIVFKREILHHPDAEFTIQAGTSFHSGKAFNWRPWLGDVLTDVNERIKLFHASKLHASVPGYDYAAALELMAITSSILDKKSMNISLQDILTRWIQVDSHQTVEAHLPQLIPLDYIDHIYLPQNIYDMLNEATQKSMKAVFRNRVTITSHEGTDKPGLSFGPVPAEPARVEYQNYLTQELISKFMKHIDTPLPRSIQGTIITIPSTRFDQHYVLPLTISQAYQQYCSDHSPSTDMTISIYWQAMRGDMMLTLANEQINLQTTQTNLSCLVCYVAETPEVETNNYHEHHSYLNNDKPFKHDLLAKNHKYAAGSDNFYVGCNTGDFLTFCLQLHLSTGKVTLSHAGANSIYNHDKIIHTFNKSQLDLSALEYVHVSAGAHTVPIRNVMICFEKQNELHPTYDMEFSSSSELVDGSLSSISSLSSLIPCGDNVNCLLQLSLSEKEHNSKFSHPCRFSELCRNREPNLTHEPHRVPTCQYDEKCNNLADPFHRAKYRHKGYPDYLLPCRHQQKCEDTSEHHRIKYSHGERVFLTKEASALHESRVNSDNEDPIPCKWGTKCRDIGDKRHCSKYSHPAVHKHADHQIPCKWGAKCRDTGNRQHCERFSHPDMESFLLEENVKNNLFISVEDTAVGQYDLQDGTMFRECFSKYRREFKASGKTLIYTDVLWHLL</sequence>
<dbReference type="InterPro" id="IPR001841">
    <property type="entry name" value="Znf_RING"/>
</dbReference>
<dbReference type="Gene3D" id="3.30.40.10">
    <property type="entry name" value="Zinc/RING finger domain, C3HC4 (zinc finger)"/>
    <property type="match status" value="1"/>
</dbReference>
<proteinExistence type="predicted"/>
<dbReference type="PANTHER" id="PTHR35596:SF1">
    <property type="entry name" value="MICROBIAL-TYPE PARG CATALYTIC DOMAIN-CONTAINING PROTEIN"/>
    <property type="match status" value="1"/>
</dbReference>